<dbReference type="AlphaFoldDB" id="A0A1X6PGN1"/>
<organism evidence="1 2">
    <name type="scientific">Porphyra umbilicalis</name>
    <name type="common">Purple laver</name>
    <name type="synonym">Red alga</name>
    <dbReference type="NCBI Taxonomy" id="2786"/>
    <lineage>
        <taxon>Eukaryota</taxon>
        <taxon>Rhodophyta</taxon>
        <taxon>Bangiophyceae</taxon>
        <taxon>Bangiales</taxon>
        <taxon>Bangiaceae</taxon>
        <taxon>Porphyra</taxon>
    </lineage>
</organism>
<evidence type="ECO:0000313" key="2">
    <source>
        <dbReference type="Proteomes" id="UP000218209"/>
    </source>
</evidence>
<name>A0A1X6PGN1_PORUM</name>
<reference evidence="1 2" key="1">
    <citation type="submission" date="2017-03" db="EMBL/GenBank/DDBJ databases">
        <title>WGS assembly of Porphyra umbilicalis.</title>
        <authorList>
            <person name="Brawley S.H."/>
            <person name="Blouin N.A."/>
            <person name="Ficko-Blean E."/>
            <person name="Wheeler G.L."/>
            <person name="Lohr M."/>
            <person name="Goodson H.V."/>
            <person name="Jenkins J.W."/>
            <person name="Blaby-Haas C.E."/>
            <person name="Helliwell K.E."/>
            <person name="Chan C."/>
            <person name="Marriage T."/>
            <person name="Bhattacharya D."/>
            <person name="Klein A.S."/>
            <person name="Badis Y."/>
            <person name="Brodie J."/>
            <person name="Cao Y."/>
            <person name="Collen J."/>
            <person name="Dittami S.M."/>
            <person name="Gachon C.M."/>
            <person name="Green B.R."/>
            <person name="Karpowicz S."/>
            <person name="Kim J.W."/>
            <person name="Kudahl U."/>
            <person name="Lin S."/>
            <person name="Michel G."/>
            <person name="Mittag M."/>
            <person name="Olson B.J."/>
            <person name="Pangilinan J."/>
            <person name="Peng Y."/>
            <person name="Qiu H."/>
            <person name="Shu S."/>
            <person name="Singer J.T."/>
            <person name="Smith A.G."/>
            <person name="Sprecher B.N."/>
            <person name="Wagner V."/>
            <person name="Wang W."/>
            <person name="Wang Z.-Y."/>
            <person name="Yan J."/>
            <person name="Yarish C."/>
            <person name="Zoeuner-Riek S."/>
            <person name="Zhuang Y."/>
            <person name="Zou Y."/>
            <person name="Lindquist E.A."/>
            <person name="Grimwood J."/>
            <person name="Barry K."/>
            <person name="Rokhsar D.S."/>
            <person name="Schmutz J."/>
            <person name="Stiller J.W."/>
            <person name="Grossman A.R."/>
            <person name="Prochnik S.E."/>
        </authorList>
    </citation>
    <scope>NUCLEOTIDE SEQUENCE [LARGE SCALE GENOMIC DNA]</scope>
    <source>
        <strain evidence="1">4086291</strain>
    </source>
</reference>
<sequence>MTGPSASAPPASKTTAVVIRDRSARVDLSRLLLSCTNVPLPN</sequence>
<dbReference type="EMBL" id="KV918784">
    <property type="protein sequence ID" value="OSX79915.1"/>
    <property type="molecule type" value="Genomic_DNA"/>
</dbReference>
<keyword evidence="2" id="KW-1185">Reference proteome</keyword>
<gene>
    <name evidence="1" type="ORF">BU14_0068s0011</name>
</gene>
<accession>A0A1X6PGN1</accession>
<protein>
    <submittedName>
        <fullName evidence="1">Uncharacterized protein</fullName>
    </submittedName>
</protein>
<dbReference type="Proteomes" id="UP000218209">
    <property type="component" value="Unassembled WGS sequence"/>
</dbReference>
<evidence type="ECO:0000313" key="1">
    <source>
        <dbReference type="EMBL" id="OSX79915.1"/>
    </source>
</evidence>
<proteinExistence type="predicted"/>